<keyword evidence="1" id="KW-0472">Membrane</keyword>
<feature type="transmembrane region" description="Helical" evidence="1">
    <location>
        <begin position="75"/>
        <end position="98"/>
    </location>
</feature>
<evidence type="ECO:0000313" key="2">
    <source>
        <dbReference type="EMBL" id="KAB8356403.1"/>
    </source>
</evidence>
<gene>
    <name evidence="2" type="ORF">FH972_023986</name>
</gene>
<evidence type="ECO:0000313" key="3">
    <source>
        <dbReference type="Proteomes" id="UP000327013"/>
    </source>
</evidence>
<organism evidence="2 3">
    <name type="scientific">Carpinus fangiana</name>
    <dbReference type="NCBI Taxonomy" id="176857"/>
    <lineage>
        <taxon>Eukaryota</taxon>
        <taxon>Viridiplantae</taxon>
        <taxon>Streptophyta</taxon>
        <taxon>Embryophyta</taxon>
        <taxon>Tracheophyta</taxon>
        <taxon>Spermatophyta</taxon>
        <taxon>Magnoliopsida</taxon>
        <taxon>eudicotyledons</taxon>
        <taxon>Gunneridae</taxon>
        <taxon>Pentapetalae</taxon>
        <taxon>rosids</taxon>
        <taxon>fabids</taxon>
        <taxon>Fagales</taxon>
        <taxon>Betulaceae</taxon>
        <taxon>Carpinus</taxon>
    </lineage>
</organism>
<feature type="transmembrane region" description="Helical" evidence="1">
    <location>
        <begin position="12"/>
        <end position="30"/>
    </location>
</feature>
<reference evidence="2 3" key="1">
    <citation type="submission" date="2019-06" db="EMBL/GenBank/DDBJ databases">
        <title>A chromosomal-level reference genome of Carpinus fangiana (Coryloideae, Betulaceae).</title>
        <authorList>
            <person name="Yang X."/>
            <person name="Wang Z."/>
            <person name="Zhang L."/>
            <person name="Hao G."/>
            <person name="Liu J."/>
            <person name="Yang Y."/>
        </authorList>
    </citation>
    <scope>NUCLEOTIDE SEQUENCE [LARGE SCALE GENOMIC DNA]</scope>
    <source>
        <strain evidence="2">Cfa_2016G</strain>
        <tissue evidence="2">Leaf</tissue>
    </source>
</reference>
<keyword evidence="1" id="KW-1133">Transmembrane helix</keyword>
<keyword evidence="3" id="KW-1185">Reference proteome</keyword>
<protein>
    <submittedName>
        <fullName evidence="2">Uncharacterized protein</fullName>
    </submittedName>
</protein>
<dbReference type="OrthoDB" id="71600at2759"/>
<keyword evidence="1" id="KW-0812">Transmembrane</keyword>
<proteinExistence type="predicted"/>
<dbReference type="Proteomes" id="UP000327013">
    <property type="component" value="Unassembled WGS sequence"/>
</dbReference>
<dbReference type="EMBL" id="VIBQ01000016">
    <property type="protein sequence ID" value="KAB8356403.1"/>
    <property type="molecule type" value="Genomic_DNA"/>
</dbReference>
<dbReference type="AlphaFoldDB" id="A0A5N6KWR4"/>
<feature type="transmembrane region" description="Helical" evidence="1">
    <location>
        <begin position="42"/>
        <end position="63"/>
    </location>
</feature>
<name>A0A5N6KWR4_9ROSI</name>
<sequence>MPLQSYNPTIRRAIDVAAIIVSSSAPFTVSELTHGFELPIPVALKAAVIISPSLQFFVLLSSWSFSKTSERLSQFLSFSVFVTGAIDIALISAGTTWMNQDVLLCILSSTWKEWFHQKSSGQIREIQDALKCCGLVSVKDMAWPFPDRTHDANACASAYGRERACLNVWSQEASRVLGGIVGIGAIGFIFKVRLPVPFHSSDCNGWTFQKRKCD</sequence>
<accession>A0A5N6KWR4</accession>
<evidence type="ECO:0000256" key="1">
    <source>
        <dbReference type="SAM" id="Phobius"/>
    </source>
</evidence>
<comment type="caution">
    <text evidence="2">The sequence shown here is derived from an EMBL/GenBank/DDBJ whole genome shotgun (WGS) entry which is preliminary data.</text>
</comment>